<gene>
    <name evidence="2" type="ORF">K8U80_02565</name>
</gene>
<dbReference type="PANTHER" id="PTHR10458">
    <property type="entry name" value="PEPTIDE DEFORMYLASE"/>
    <property type="match status" value="1"/>
</dbReference>
<dbReference type="InterPro" id="IPR023635">
    <property type="entry name" value="Peptide_deformylase"/>
</dbReference>
<organism evidence="2 3">
    <name type="scientific">Collinsella ihumii</name>
    <dbReference type="NCBI Taxonomy" id="1720204"/>
    <lineage>
        <taxon>Bacteria</taxon>
        <taxon>Bacillati</taxon>
        <taxon>Actinomycetota</taxon>
        <taxon>Coriobacteriia</taxon>
        <taxon>Coriobacteriales</taxon>
        <taxon>Coriobacteriaceae</taxon>
        <taxon>Collinsella</taxon>
    </lineage>
</organism>
<reference evidence="2" key="2">
    <citation type="submission" date="2021-09" db="EMBL/GenBank/DDBJ databases">
        <authorList>
            <person name="Gilroy R."/>
        </authorList>
    </citation>
    <scope>NUCLEOTIDE SEQUENCE</scope>
    <source>
        <strain evidence="2">ChiGjej2B2-7701</strain>
    </source>
</reference>
<reference evidence="2" key="1">
    <citation type="journal article" date="2021" name="PeerJ">
        <title>Extensive microbial diversity within the chicken gut microbiome revealed by metagenomics and culture.</title>
        <authorList>
            <person name="Gilroy R."/>
            <person name="Ravi A."/>
            <person name="Getino M."/>
            <person name="Pursley I."/>
            <person name="Horton D.L."/>
            <person name="Alikhan N.F."/>
            <person name="Baker D."/>
            <person name="Gharbi K."/>
            <person name="Hall N."/>
            <person name="Watson M."/>
            <person name="Adriaenssens E.M."/>
            <person name="Foster-Nyarko E."/>
            <person name="Jarju S."/>
            <person name="Secka A."/>
            <person name="Antonio M."/>
            <person name="Oren A."/>
            <person name="Chaudhuri R.R."/>
            <person name="La Ragione R."/>
            <person name="Hildebrand F."/>
            <person name="Pallen M.J."/>
        </authorList>
    </citation>
    <scope>NUCLEOTIDE SEQUENCE</scope>
    <source>
        <strain evidence="2">ChiGjej2B2-7701</strain>
    </source>
</reference>
<dbReference type="Proteomes" id="UP000746751">
    <property type="component" value="Unassembled WGS sequence"/>
</dbReference>
<dbReference type="PRINTS" id="PR01576">
    <property type="entry name" value="PDEFORMYLASE"/>
</dbReference>
<dbReference type="GO" id="GO:0042586">
    <property type="term" value="F:peptide deformylase activity"/>
    <property type="evidence" value="ECO:0007669"/>
    <property type="project" value="InterPro"/>
</dbReference>
<evidence type="ECO:0000313" key="2">
    <source>
        <dbReference type="EMBL" id="HJG30261.1"/>
    </source>
</evidence>
<protein>
    <submittedName>
        <fullName evidence="2">Peptide deformylase</fullName>
    </submittedName>
</protein>
<name>A0A921INY8_9ACTN</name>
<dbReference type="Gene3D" id="3.90.45.10">
    <property type="entry name" value="Peptide deformylase"/>
    <property type="match status" value="1"/>
</dbReference>
<evidence type="ECO:0000313" key="3">
    <source>
        <dbReference type="Proteomes" id="UP000746751"/>
    </source>
</evidence>
<proteinExistence type="inferred from homology"/>
<accession>A0A921INY8</accession>
<dbReference type="PANTHER" id="PTHR10458:SF22">
    <property type="entry name" value="PEPTIDE DEFORMYLASE"/>
    <property type="match status" value="1"/>
</dbReference>
<dbReference type="Pfam" id="PF01327">
    <property type="entry name" value="Pep_deformylase"/>
    <property type="match status" value="1"/>
</dbReference>
<dbReference type="AlphaFoldDB" id="A0A921INY8"/>
<evidence type="ECO:0000256" key="1">
    <source>
        <dbReference type="ARBA" id="ARBA00010759"/>
    </source>
</evidence>
<dbReference type="EMBL" id="DYVF01000020">
    <property type="protein sequence ID" value="HJG30261.1"/>
    <property type="molecule type" value="Genomic_DNA"/>
</dbReference>
<dbReference type="SUPFAM" id="SSF56420">
    <property type="entry name" value="Peptide deformylase"/>
    <property type="match status" value="1"/>
</dbReference>
<dbReference type="InterPro" id="IPR036821">
    <property type="entry name" value="Peptide_deformylase_sf"/>
</dbReference>
<sequence>MIKELVHDDAILSQPCEPATAEDAVIAQDLIDTMESIDDAVCLAANQIGVTKAVAVYKDDNDQVHVMYNPKMMLGLGAFKCEERCLSHEDAHKVTRFIKIKVSYDELVDGALKNRRRDFTDWEAQMIQHMIDHCNGKLV</sequence>
<comment type="similarity">
    <text evidence="1">Belongs to the polypeptide deformylase family.</text>
</comment>
<comment type="caution">
    <text evidence="2">The sequence shown here is derived from an EMBL/GenBank/DDBJ whole genome shotgun (WGS) entry which is preliminary data.</text>
</comment>